<dbReference type="GO" id="GO:0016491">
    <property type="term" value="F:oxidoreductase activity"/>
    <property type="evidence" value="ECO:0007669"/>
    <property type="project" value="InterPro"/>
</dbReference>
<dbReference type="InterPro" id="IPR002937">
    <property type="entry name" value="Amino_oxidase"/>
</dbReference>
<organism evidence="2 3">
    <name type="scientific">Amphritea balenae</name>
    <dbReference type="NCBI Taxonomy" id="452629"/>
    <lineage>
        <taxon>Bacteria</taxon>
        <taxon>Pseudomonadati</taxon>
        <taxon>Pseudomonadota</taxon>
        <taxon>Gammaproteobacteria</taxon>
        <taxon>Oceanospirillales</taxon>
        <taxon>Oceanospirillaceae</taxon>
        <taxon>Amphritea</taxon>
    </lineage>
</organism>
<dbReference type="GO" id="GO:0008767">
    <property type="term" value="F:UDP-galactopyranose mutase activity"/>
    <property type="evidence" value="ECO:0007669"/>
    <property type="project" value="TreeGrafter"/>
</dbReference>
<dbReference type="PANTHER" id="PTHR21197">
    <property type="entry name" value="UDP-GALACTOPYRANOSE MUTASE"/>
    <property type="match status" value="1"/>
</dbReference>
<dbReference type="RefSeq" id="WP_124926492.1">
    <property type="nucleotide sequence ID" value="NZ_BMOH01000002.1"/>
</dbReference>
<comment type="caution">
    <text evidence="2">The sequence shown here is derived from an EMBL/GenBank/DDBJ whole genome shotgun (WGS) entry which is preliminary data.</text>
</comment>
<dbReference type="GO" id="GO:0050660">
    <property type="term" value="F:flavin adenine dinucleotide binding"/>
    <property type="evidence" value="ECO:0007669"/>
    <property type="project" value="TreeGrafter"/>
</dbReference>
<dbReference type="NCBIfam" id="NF005547">
    <property type="entry name" value="PRK07208.1-3"/>
    <property type="match status" value="1"/>
</dbReference>
<dbReference type="AlphaFoldDB" id="A0A3P1SPD8"/>
<dbReference type="PANTHER" id="PTHR21197:SF0">
    <property type="entry name" value="UDP-GALACTOPYRANOSE MUTASE"/>
    <property type="match status" value="1"/>
</dbReference>
<dbReference type="Proteomes" id="UP000267535">
    <property type="component" value="Unassembled WGS sequence"/>
</dbReference>
<sequence length="474" mass="53513">MSSLPQIAVLGAGPAGLMAAWELRRVGYPVVLIEAGNQVGGLSATHKFEGAEGSYRFDYGGHRFITRNPELLTFVEELMGDELLHSQRKSVIRFQGRTYQYPLAFGDLLKNAPLSLLAGASKDLLFQLPFTTPVQDRNNASFEQWIESRFGKTLYQHFFAGYTEKLWGINPSELSADWAAQRISLLDLKDVAKRLLPSRSGTPRTYARNYRYPKLGFGRIFERLAESLQAEGLDLLLNTAATGVRLEQGKIVAVKCKSKDAAEAEQEIPVGHVISTLPLPTMATFLGEQHQLKFRALRFFNMPMATENISDNTWQYLSDPDIMATRLQEPRRRSPFMSPPGQSSVMLEIPCFKGDQRWSMPDEELFPLVCNDLKRLGVDPALATGEFFSVRAEHAYPLLRVGYQQERQRLIERLNRVPNLTMTGRQGTFRYIFTDTAMEMGQLAARSLIEGQDRRAEIFDFRNEATVIETQSVA</sequence>
<dbReference type="InterPro" id="IPR036188">
    <property type="entry name" value="FAD/NAD-bd_sf"/>
</dbReference>
<keyword evidence="3" id="KW-1185">Reference proteome</keyword>
<dbReference type="Gene3D" id="3.50.50.60">
    <property type="entry name" value="FAD/NAD(P)-binding domain"/>
    <property type="match status" value="1"/>
</dbReference>
<dbReference type="SUPFAM" id="SSF51905">
    <property type="entry name" value="FAD/NAD(P)-binding domain"/>
    <property type="match status" value="1"/>
</dbReference>
<name>A0A3P1SPD8_9GAMM</name>
<dbReference type="OrthoDB" id="9815989at2"/>
<accession>A0A3P1SPD8</accession>
<protein>
    <submittedName>
        <fullName evidence="2">FAD-dependent oxidoreductase</fullName>
    </submittedName>
</protein>
<gene>
    <name evidence="2" type="ORF">EHS89_12560</name>
</gene>
<dbReference type="PRINTS" id="PR00419">
    <property type="entry name" value="ADXRDTASE"/>
</dbReference>
<dbReference type="Pfam" id="PF01593">
    <property type="entry name" value="Amino_oxidase"/>
    <property type="match status" value="1"/>
</dbReference>
<feature type="domain" description="Amine oxidase" evidence="1">
    <location>
        <begin position="15"/>
        <end position="448"/>
    </location>
</feature>
<proteinExistence type="predicted"/>
<reference evidence="2 3" key="1">
    <citation type="submission" date="2018-11" db="EMBL/GenBank/DDBJ databases">
        <title>The draft genome sequence of Amphritea balenae JAMM 1525T.</title>
        <authorList>
            <person name="Fang Z."/>
            <person name="Zhang Y."/>
            <person name="Han X."/>
        </authorList>
    </citation>
    <scope>NUCLEOTIDE SEQUENCE [LARGE SCALE GENOMIC DNA]</scope>
    <source>
        <strain evidence="2 3">JAMM 1525</strain>
    </source>
</reference>
<evidence type="ECO:0000313" key="3">
    <source>
        <dbReference type="Proteomes" id="UP000267535"/>
    </source>
</evidence>
<evidence type="ECO:0000259" key="1">
    <source>
        <dbReference type="Pfam" id="PF01593"/>
    </source>
</evidence>
<evidence type="ECO:0000313" key="2">
    <source>
        <dbReference type="EMBL" id="RRC98993.1"/>
    </source>
</evidence>
<dbReference type="EMBL" id="RQXV01000006">
    <property type="protein sequence ID" value="RRC98993.1"/>
    <property type="molecule type" value="Genomic_DNA"/>
</dbReference>
<dbReference type="GO" id="GO:0005829">
    <property type="term" value="C:cytosol"/>
    <property type="evidence" value="ECO:0007669"/>
    <property type="project" value="TreeGrafter"/>
</dbReference>